<dbReference type="SUPFAM" id="SSF48264">
    <property type="entry name" value="Cytochrome P450"/>
    <property type="match status" value="1"/>
</dbReference>
<keyword evidence="3" id="KW-0349">Heme</keyword>
<protein>
    <submittedName>
        <fullName evidence="8">Cytochrome P450</fullName>
    </submittedName>
</protein>
<name>A0ABW5H3V9_9PSEU</name>
<gene>
    <name evidence="8" type="ORF">ACFSVL_11105</name>
</gene>
<evidence type="ECO:0000256" key="1">
    <source>
        <dbReference type="ARBA" id="ARBA00001971"/>
    </source>
</evidence>
<dbReference type="EMBL" id="JBHUKS010000006">
    <property type="protein sequence ID" value="MFD2467947.1"/>
    <property type="molecule type" value="Genomic_DNA"/>
</dbReference>
<evidence type="ECO:0000256" key="5">
    <source>
        <dbReference type="ARBA" id="ARBA00023002"/>
    </source>
</evidence>
<dbReference type="Proteomes" id="UP001597483">
    <property type="component" value="Unassembled WGS sequence"/>
</dbReference>
<sequence length="393" mass="41930">MPNSAEHLPSLADLPMPVLQPAPDWRRLQESGAVVRVRTYAGDEAWLITRYAEIKKLLTDPRLGRTHPDPANAPKFIDSPMFDLAVGQSDHTTELADHRRLRTVLAPYFSRNRMAALEPAVARIVDEEVAALAAHGPPADLQEEFANPLSLAVLCELIGIPAEERGELGKRLAEASLLGSEAGGQGPLSAMLGGLAAERRARPRDDLMSGVCAAGLPDGEATGMVAGVIFAGHGSVVSHLGFGVARLCSDERLRAAVAADPGLLPDAVEELLRTSSAGGGSMPHYALEDLEVAGVRIAAGDLVLLDFALANFDRRAFADPDRIDPARTPNQHLTFAHGLWHCVGAPLARMELRLAFSALLRRFPELRLVRPVAELSTPSDQLAGGLSALLVAW</sequence>
<dbReference type="Gene3D" id="1.10.630.10">
    <property type="entry name" value="Cytochrome P450"/>
    <property type="match status" value="1"/>
</dbReference>
<evidence type="ECO:0000256" key="2">
    <source>
        <dbReference type="ARBA" id="ARBA00010617"/>
    </source>
</evidence>
<dbReference type="RefSeq" id="WP_378303130.1">
    <property type="nucleotide sequence ID" value="NZ_JBHUKS010000006.1"/>
</dbReference>
<dbReference type="PANTHER" id="PTHR46696">
    <property type="entry name" value="P450, PUTATIVE (EUROFUNG)-RELATED"/>
    <property type="match status" value="1"/>
</dbReference>
<dbReference type="InterPro" id="IPR036396">
    <property type="entry name" value="Cyt_P450_sf"/>
</dbReference>
<proteinExistence type="inferred from homology"/>
<organism evidence="8 9">
    <name type="scientific">Amycolatopsis silviterrae</name>
    <dbReference type="NCBI Taxonomy" id="1656914"/>
    <lineage>
        <taxon>Bacteria</taxon>
        <taxon>Bacillati</taxon>
        <taxon>Actinomycetota</taxon>
        <taxon>Actinomycetes</taxon>
        <taxon>Pseudonocardiales</taxon>
        <taxon>Pseudonocardiaceae</taxon>
        <taxon>Amycolatopsis</taxon>
    </lineage>
</organism>
<comment type="cofactor">
    <cofactor evidence="1">
        <name>heme</name>
        <dbReference type="ChEBI" id="CHEBI:30413"/>
    </cofactor>
</comment>
<evidence type="ECO:0000256" key="6">
    <source>
        <dbReference type="ARBA" id="ARBA00023004"/>
    </source>
</evidence>
<comment type="caution">
    <text evidence="8">The sequence shown here is derived from an EMBL/GenBank/DDBJ whole genome shotgun (WGS) entry which is preliminary data.</text>
</comment>
<evidence type="ECO:0000313" key="9">
    <source>
        <dbReference type="Proteomes" id="UP001597483"/>
    </source>
</evidence>
<evidence type="ECO:0000256" key="7">
    <source>
        <dbReference type="ARBA" id="ARBA00023033"/>
    </source>
</evidence>
<reference evidence="9" key="1">
    <citation type="journal article" date="2019" name="Int. J. Syst. Evol. Microbiol.">
        <title>The Global Catalogue of Microorganisms (GCM) 10K type strain sequencing project: providing services to taxonomists for standard genome sequencing and annotation.</title>
        <authorList>
            <consortium name="The Broad Institute Genomics Platform"/>
            <consortium name="The Broad Institute Genome Sequencing Center for Infectious Disease"/>
            <person name="Wu L."/>
            <person name="Ma J."/>
        </authorList>
    </citation>
    <scope>NUCLEOTIDE SEQUENCE [LARGE SCALE GENOMIC DNA]</scope>
    <source>
        <strain evidence="9">CGMCC 4.7641</strain>
    </source>
</reference>
<evidence type="ECO:0000256" key="3">
    <source>
        <dbReference type="ARBA" id="ARBA00022617"/>
    </source>
</evidence>
<keyword evidence="6" id="KW-0408">Iron</keyword>
<dbReference type="PANTHER" id="PTHR46696:SF5">
    <property type="entry name" value="CYTOCHROME P450 BJ-1"/>
    <property type="match status" value="1"/>
</dbReference>
<dbReference type="Pfam" id="PF00067">
    <property type="entry name" value="p450"/>
    <property type="match status" value="1"/>
</dbReference>
<keyword evidence="7" id="KW-0503">Monooxygenase</keyword>
<evidence type="ECO:0000313" key="8">
    <source>
        <dbReference type="EMBL" id="MFD2467947.1"/>
    </source>
</evidence>
<dbReference type="PRINTS" id="PR00359">
    <property type="entry name" value="BP450"/>
</dbReference>
<dbReference type="InterPro" id="IPR002397">
    <property type="entry name" value="Cyt_P450_B"/>
</dbReference>
<accession>A0ABW5H3V9</accession>
<keyword evidence="5" id="KW-0560">Oxidoreductase</keyword>
<keyword evidence="4" id="KW-0479">Metal-binding</keyword>
<evidence type="ECO:0000256" key="4">
    <source>
        <dbReference type="ARBA" id="ARBA00022723"/>
    </source>
</evidence>
<comment type="similarity">
    <text evidence="2">Belongs to the cytochrome P450 family.</text>
</comment>
<dbReference type="InterPro" id="IPR001128">
    <property type="entry name" value="Cyt_P450"/>
</dbReference>
<keyword evidence="9" id="KW-1185">Reference proteome</keyword>